<dbReference type="GO" id="GO:0005886">
    <property type="term" value="C:plasma membrane"/>
    <property type="evidence" value="ECO:0007669"/>
    <property type="project" value="UniProtKB-SubCell"/>
</dbReference>
<keyword evidence="3 6" id="KW-0812">Transmembrane</keyword>
<feature type="domain" description="SSD" evidence="7">
    <location>
        <begin position="335"/>
        <end position="455"/>
    </location>
</feature>
<dbReference type="Pfam" id="PF03176">
    <property type="entry name" value="MMPL"/>
    <property type="match status" value="2"/>
</dbReference>
<organism evidence="8 9">
    <name type="scientific">Desulforhabdus amnigena</name>
    <dbReference type="NCBI Taxonomy" id="40218"/>
    <lineage>
        <taxon>Bacteria</taxon>
        <taxon>Pseudomonadati</taxon>
        <taxon>Thermodesulfobacteriota</taxon>
        <taxon>Syntrophobacteria</taxon>
        <taxon>Syntrophobacterales</taxon>
        <taxon>Syntrophobacteraceae</taxon>
        <taxon>Desulforhabdus</taxon>
    </lineage>
</organism>
<keyword evidence="5 6" id="KW-0472">Membrane</keyword>
<feature type="transmembrane region" description="Helical" evidence="6">
    <location>
        <begin position="871"/>
        <end position="901"/>
    </location>
</feature>
<dbReference type="InterPro" id="IPR050545">
    <property type="entry name" value="Mycobact_MmpL"/>
</dbReference>
<dbReference type="EMBL" id="BSDR01000001">
    <property type="protein sequence ID" value="GLI36028.1"/>
    <property type="molecule type" value="Genomic_DNA"/>
</dbReference>
<dbReference type="InterPro" id="IPR000731">
    <property type="entry name" value="SSD"/>
</dbReference>
<proteinExistence type="predicted"/>
<dbReference type="PANTHER" id="PTHR33406">
    <property type="entry name" value="MEMBRANE PROTEIN MJ1562-RELATED"/>
    <property type="match status" value="1"/>
</dbReference>
<dbReference type="PROSITE" id="PS50156">
    <property type="entry name" value="SSD"/>
    <property type="match status" value="1"/>
</dbReference>
<keyword evidence="9" id="KW-1185">Reference proteome</keyword>
<dbReference type="AlphaFoldDB" id="A0A9W6L8T2"/>
<feature type="transmembrane region" description="Helical" evidence="6">
    <location>
        <begin position="807"/>
        <end position="828"/>
    </location>
</feature>
<feature type="transmembrane region" description="Helical" evidence="6">
    <location>
        <begin position="329"/>
        <end position="350"/>
    </location>
</feature>
<evidence type="ECO:0000256" key="1">
    <source>
        <dbReference type="ARBA" id="ARBA00004651"/>
    </source>
</evidence>
<evidence type="ECO:0000256" key="4">
    <source>
        <dbReference type="ARBA" id="ARBA00022989"/>
    </source>
</evidence>
<feature type="transmembrane region" description="Helical" evidence="6">
    <location>
        <begin position="484"/>
        <end position="503"/>
    </location>
</feature>
<gene>
    <name evidence="8" type="primary">hpnN</name>
    <name evidence="8" type="ORF">DAMNIGENAA_34610</name>
</gene>
<dbReference type="SUPFAM" id="SSF82866">
    <property type="entry name" value="Multidrug efflux transporter AcrB transmembrane domain"/>
    <property type="match status" value="2"/>
</dbReference>
<dbReference type="RefSeq" id="WP_281796182.1">
    <property type="nucleotide sequence ID" value="NZ_BSDR01000001.1"/>
</dbReference>
<evidence type="ECO:0000259" key="7">
    <source>
        <dbReference type="PROSITE" id="PS50156"/>
    </source>
</evidence>
<feature type="transmembrane region" description="Helical" evidence="6">
    <location>
        <begin position="306"/>
        <end position="322"/>
    </location>
</feature>
<feature type="transmembrane region" description="Helical" evidence="6">
    <location>
        <begin position="397"/>
        <end position="421"/>
    </location>
</feature>
<evidence type="ECO:0000256" key="6">
    <source>
        <dbReference type="SAM" id="Phobius"/>
    </source>
</evidence>
<dbReference type="PANTHER" id="PTHR33406:SF13">
    <property type="entry name" value="MEMBRANE PROTEIN YDFJ"/>
    <property type="match status" value="1"/>
</dbReference>
<dbReference type="Proteomes" id="UP001144372">
    <property type="component" value="Unassembled WGS sequence"/>
</dbReference>
<evidence type="ECO:0000256" key="2">
    <source>
        <dbReference type="ARBA" id="ARBA00022475"/>
    </source>
</evidence>
<sequence>MDFILRLIRLWMAWVLPRPRLVLGIAVVSAVLSFGYAVTHLEVETDQLELISTHHPLITLSDKLDTFEPGGEQSLSVVIEAPSPERGISFLLALVHRIKEDTLHFENVFYRVDPDLFKHWAFLYLDKQDLLYLQHTLQENSAMIHGLAADATVPNFLKLVNDEMARRMVGELFTGFLDEEKSEEGSDNSGGTMDLEFLLQTLEGLSGYLKGTSDYKSPWASFFTKEKMDLSQEGYFWEGNKRFLIVSVIPKKVKGTLTKAQDALDHLRRFIRETRVSYPDVQAGVTGQEALNNDEMSTVLEDMERATWISLLGVWILMVVFRGGSRRPLIQMVSLGIGLCWTFGWATLFIGHLNMLSVVFAPLLIGLGVDYGIHWFSRFEEEERLGFKDRRSIIRRVMECSGPGIFLAGLSTSLTFLAFVLTGFRGLMELGLITGFGTILNLLADFTILPALSIFLAGKPGKTFVLKPVSDDGKRLIHLNPKGARLLLACVVVLCLASLGSASRVKFDLNPLRLQAENAEAVVWEKRLMENSQRSLLSCASFASSPEEAKAKIKAFKELPTVSDVESVFSLLPENQDEKLAILRSLLPEIPRVQSVPAVTGIRDIERLKEVLERIRFKMQEDQADQWGADAPVLEQMARVRVLTGEVVRELQDSPEALKRLAEYQKRFQEDLADTLNFVRSGADAPPMTIADIPADLRDRFYQGNEYLIQVFPRESIWEEGALARFIKSLQGVDPQVVGDPVSLYVFSSAFKRACFLASLYAIVAISLLLALSFRKLGLALLALVPLVIGTIWTVGIMGLVGVDFNLANSIFMPLIVGAGVEYGVVILHRWKEGGMRPGDLPLSTAKGVILAALTTTIGFGTLMLSHHRGIFSLGFVACVGSLCVLIAAIIILPALLAGLVPRKMSSRKEI</sequence>
<evidence type="ECO:0000313" key="8">
    <source>
        <dbReference type="EMBL" id="GLI36028.1"/>
    </source>
</evidence>
<keyword evidence="2" id="KW-1003">Cell membrane</keyword>
<reference evidence="8" key="1">
    <citation type="submission" date="2022-12" db="EMBL/GenBank/DDBJ databases">
        <title>Reference genome sequencing for broad-spectrum identification of bacterial and archaeal isolates by mass spectrometry.</title>
        <authorList>
            <person name="Sekiguchi Y."/>
            <person name="Tourlousse D.M."/>
        </authorList>
    </citation>
    <scope>NUCLEOTIDE SEQUENCE</scope>
    <source>
        <strain evidence="8">ASRB1</strain>
    </source>
</reference>
<feature type="transmembrane region" description="Helical" evidence="6">
    <location>
        <begin position="356"/>
        <end position="376"/>
    </location>
</feature>
<feature type="transmembrane region" description="Helical" evidence="6">
    <location>
        <begin position="433"/>
        <end position="457"/>
    </location>
</feature>
<protein>
    <submittedName>
        <fullName evidence="8">Transporter</fullName>
    </submittedName>
</protein>
<feature type="transmembrane region" description="Helical" evidence="6">
    <location>
        <begin position="750"/>
        <end position="772"/>
    </location>
</feature>
<name>A0A9W6L8T2_9BACT</name>
<comment type="caution">
    <text evidence="8">The sequence shown here is derived from an EMBL/GenBank/DDBJ whole genome shotgun (WGS) entry which is preliminary data.</text>
</comment>
<dbReference type="Gene3D" id="1.20.1640.10">
    <property type="entry name" value="Multidrug efflux transporter AcrB transmembrane domain"/>
    <property type="match status" value="2"/>
</dbReference>
<keyword evidence="4 6" id="KW-1133">Transmembrane helix</keyword>
<accession>A0A9W6L8T2</accession>
<comment type="subcellular location">
    <subcellularLocation>
        <location evidence="1">Cell membrane</location>
        <topology evidence="1">Multi-pass membrane protein</topology>
    </subcellularLocation>
</comment>
<dbReference type="InterPro" id="IPR004869">
    <property type="entry name" value="MMPL_dom"/>
</dbReference>
<evidence type="ECO:0000313" key="9">
    <source>
        <dbReference type="Proteomes" id="UP001144372"/>
    </source>
</evidence>
<feature type="transmembrane region" description="Helical" evidence="6">
    <location>
        <begin position="779"/>
        <end position="801"/>
    </location>
</feature>
<feature type="transmembrane region" description="Helical" evidence="6">
    <location>
        <begin position="848"/>
        <end position="865"/>
    </location>
</feature>
<evidence type="ECO:0000256" key="5">
    <source>
        <dbReference type="ARBA" id="ARBA00023136"/>
    </source>
</evidence>
<evidence type="ECO:0000256" key="3">
    <source>
        <dbReference type="ARBA" id="ARBA00022692"/>
    </source>
</evidence>